<evidence type="ECO:0000259" key="1">
    <source>
        <dbReference type="Pfam" id="PF01206"/>
    </source>
</evidence>
<sequence length="81" mass="8723">MNAVVEPAIPLVDLSTYGCPLHYVKARQALSRLAAGERMVFLFTAGESAAQVRDSLAADGHRVLSVEPMGNTLRVEVVKVE</sequence>
<organism evidence="2">
    <name type="scientific">uncultured bacterium UPO47</name>
    <dbReference type="NCBI Taxonomy" id="1776972"/>
    <lineage>
        <taxon>Bacteria</taxon>
        <taxon>environmental samples</taxon>
    </lineage>
</organism>
<dbReference type="SUPFAM" id="SSF64307">
    <property type="entry name" value="SirA-like"/>
    <property type="match status" value="1"/>
</dbReference>
<evidence type="ECO:0000313" key="2">
    <source>
        <dbReference type="EMBL" id="AMK59265.1"/>
    </source>
</evidence>
<name>A0A126SY70_9BACT</name>
<dbReference type="InterPro" id="IPR036868">
    <property type="entry name" value="TusA-like_sf"/>
</dbReference>
<proteinExistence type="predicted"/>
<dbReference type="Pfam" id="PF01206">
    <property type="entry name" value="TusA"/>
    <property type="match status" value="1"/>
</dbReference>
<dbReference type="EMBL" id="KU144975">
    <property type="protein sequence ID" value="AMK59265.1"/>
    <property type="molecule type" value="Genomic_DNA"/>
</dbReference>
<dbReference type="InterPro" id="IPR001455">
    <property type="entry name" value="TusA-like"/>
</dbReference>
<feature type="domain" description="UPF0033" evidence="1">
    <location>
        <begin position="12"/>
        <end position="78"/>
    </location>
</feature>
<reference evidence="2" key="1">
    <citation type="journal article" date="2016" name="Appl. Environ. Microbiol.">
        <title>Functional Metagenomics of a Biostimulated Petroleum-Contaminated Soil Reveals an Extraordinary Diversity of Extradiol Dioxygenases.</title>
        <authorList>
            <person name="Terron-Gonzalez L."/>
            <person name="Martin-Cabello G."/>
            <person name="Ferrer M."/>
            <person name="Santero E."/>
        </authorList>
    </citation>
    <scope>NUCLEOTIDE SEQUENCE</scope>
</reference>
<protein>
    <submittedName>
        <fullName evidence="2">SirA family protein</fullName>
    </submittedName>
</protein>
<dbReference type="Gene3D" id="3.30.110.40">
    <property type="entry name" value="TusA-like domain"/>
    <property type="match status" value="1"/>
</dbReference>
<accession>A0A126SY70</accession>
<dbReference type="AlphaFoldDB" id="A0A126SY70"/>